<name>A0AAD5WRJ1_9PEZI</name>
<proteinExistence type="predicted"/>
<sequence length="297" mass="33359">MNRYHFEIDPSPFVHYLGIADKSPGHKVTTQPSFGLLDFSYGDENPSSKKPWERFVNHVKKLNSESPSNVAYKIVFLTRHGLGLHNVQEAKVGVEAWNLQNHWSLLDGDGTVTWADAHLVPAGIEQAKTLGALWESAVTTECVPLPQTLYCSPLARCLETCKLEFTPVFSALLDAPSFKPKVRELLRERLWDHTCDRRSKRGWIEANYPGYEIEESLTEEDELWRQDSIESLEDHAARKQKAMGEIWEADANDVISLTIHSGAISAVLRVCGVQDFHVAEGSCIAVLIKGTKHELPN</sequence>
<gene>
    <name evidence="1" type="ORF">MKZ38_001353</name>
</gene>
<dbReference type="PANTHER" id="PTHR48100">
    <property type="entry name" value="BROAD-SPECIFICITY PHOSPHATASE YOR283W-RELATED"/>
    <property type="match status" value="1"/>
</dbReference>
<evidence type="ECO:0000313" key="1">
    <source>
        <dbReference type="EMBL" id="KAJ2901815.1"/>
    </source>
</evidence>
<dbReference type="SMART" id="SM00855">
    <property type="entry name" value="PGAM"/>
    <property type="match status" value="1"/>
</dbReference>
<dbReference type="InterPro" id="IPR050275">
    <property type="entry name" value="PGM_Phosphatase"/>
</dbReference>
<comment type="caution">
    <text evidence="1">The sequence shown here is derived from an EMBL/GenBank/DDBJ whole genome shotgun (WGS) entry which is preliminary data.</text>
</comment>
<dbReference type="Gene3D" id="3.40.50.1240">
    <property type="entry name" value="Phosphoglycerate mutase-like"/>
    <property type="match status" value="1"/>
</dbReference>
<reference evidence="1" key="1">
    <citation type="submission" date="2022-07" db="EMBL/GenBank/DDBJ databases">
        <title>Draft genome sequence of Zalerion maritima ATCC 34329, a (micro)plastics degrading marine fungus.</title>
        <authorList>
            <person name="Paco A."/>
            <person name="Goncalves M.F.M."/>
            <person name="Rocha-Santos T.A.P."/>
            <person name="Alves A."/>
        </authorList>
    </citation>
    <scope>NUCLEOTIDE SEQUENCE</scope>
    <source>
        <strain evidence="1">ATCC 34329</strain>
    </source>
</reference>
<dbReference type="InterPro" id="IPR013078">
    <property type="entry name" value="His_Pase_superF_clade-1"/>
</dbReference>
<dbReference type="GO" id="GO:0016791">
    <property type="term" value="F:phosphatase activity"/>
    <property type="evidence" value="ECO:0007669"/>
    <property type="project" value="TreeGrafter"/>
</dbReference>
<dbReference type="Proteomes" id="UP001201980">
    <property type="component" value="Unassembled WGS sequence"/>
</dbReference>
<dbReference type="EMBL" id="JAKWBI020000136">
    <property type="protein sequence ID" value="KAJ2901815.1"/>
    <property type="molecule type" value="Genomic_DNA"/>
</dbReference>
<dbReference type="AlphaFoldDB" id="A0AAD5WRJ1"/>
<dbReference type="GO" id="GO:0005737">
    <property type="term" value="C:cytoplasm"/>
    <property type="evidence" value="ECO:0007669"/>
    <property type="project" value="TreeGrafter"/>
</dbReference>
<dbReference type="SUPFAM" id="SSF53254">
    <property type="entry name" value="Phosphoglycerate mutase-like"/>
    <property type="match status" value="1"/>
</dbReference>
<dbReference type="PANTHER" id="PTHR48100:SF1">
    <property type="entry name" value="HISTIDINE PHOSPHATASE FAMILY PROTEIN-RELATED"/>
    <property type="match status" value="1"/>
</dbReference>
<evidence type="ECO:0000313" key="2">
    <source>
        <dbReference type="Proteomes" id="UP001201980"/>
    </source>
</evidence>
<organism evidence="1 2">
    <name type="scientific">Zalerion maritima</name>
    <dbReference type="NCBI Taxonomy" id="339359"/>
    <lineage>
        <taxon>Eukaryota</taxon>
        <taxon>Fungi</taxon>
        <taxon>Dikarya</taxon>
        <taxon>Ascomycota</taxon>
        <taxon>Pezizomycotina</taxon>
        <taxon>Sordariomycetes</taxon>
        <taxon>Lulworthiomycetidae</taxon>
        <taxon>Lulworthiales</taxon>
        <taxon>Lulworthiaceae</taxon>
        <taxon>Zalerion</taxon>
    </lineage>
</organism>
<dbReference type="Pfam" id="PF00300">
    <property type="entry name" value="His_Phos_1"/>
    <property type="match status" value="1"/>
</dbReference>
<dbReference type="CDD" id="cd07067">
    <property type="entry name" value="HP_PGM_like"/>
    <property type="match status" value="1"/>
</dbReference>
<protein>
    <submittedName>
        <fullName evidence="1">Histidine phosphatase superfamily</fullName>
    </submittedName>
</protein>
<keyword evidence="2" id="KW-1185">Reference proteome</keyword>
<accession>A0AAD5WRJ1</accession>
<dbReference type="InterPro" id="IPR029033">
    <property type="entry name" value="His_PPase_superfam"/>
</dbReference>